<feature type="repeat" description="TPR" evidence="1">
    <location>
        <begin position="66"/>
        <end position="99"/>
    </location>
</feature>
<dbReference type="Pfam" id="PF13432">
    <property type="entry name" value="TPR_16"/>
    <property type="match status" value="1"/>
</dbReference>
<dbReference type="Gene3D" id="1.25.40.10">
    <property type="entry name" value="Tetratricopeptide repeat domain"/>
    <property type="match status" value="2"/>
</dbReference>
<evidence type="ECO:0000256" key="1">
    <source>
        <dbReference type="PROSITE-ProRule" id="PRU00339"/>
    </source>
</evidence>
<name>A0ABU1WDL8_9GAMM</name>
<keyword evidence="1" id="KW-0802">TPR repeat</keyword>
<dbReference type="SMART" id="SM00028">
    <property type="entry name" value="TPR"/>
    <property type="match status" value="6"/>
</dbReference>
<dbReference type="PANTHER" id="PTHR44809:SF1">
    <property type="entry name" value="PROTEIN O-MANNOSYL-TRANSFERASE TMTC1"/>
    <property type="match status" value="1"/>
</dbReference>
<dbReference type="PANTHER" id="PTHR44809">
    <property type="match status" value="1"/>
</dbReference>
<feature type="repeat" description="TPR" evidence="1">
    <location>
        <begin position="168"/>
        <end position="201"/>
    </location>
</feature>
<dbReference type="RefSeq" id="WP_310063503.1">
    <property type="nucleotide sequence ID" value="NZ_JAVDVY010000002.1"/>
</dbReference>
<dbReference type="Pfam" id="PF14559">
    <property type="entry name" value="TPR_19"/>
    <property type="match status" value="3"/>
</dbReference>
<dbReference type="InterPro" id="IPR019734">
    <property type="entry name" value="TPR_rpt"/>
</dbReference>
<dbReference type="SUPFAM" id="SSF48452">
    <property type="entry name" value="TPR-like"/>
    <property type="match status" value="1"/>
</dbReference>
<dbReference type="PROSITE" id="PS50005">
    <property type="entry name" value="TPR"/>
    <property type="match status" value="2"/>
</dbReference>
<dbReference type="Proteomes" id="UP001251524">
    <property type="component" value="Unassembled WGS sequence"/>
</dbReference>
<proteinExistence type="predicted"/>
<organism evidence="2 3">
    <name type="scientific">Lysobacter niastensis</name>
    <dbReference type="NCBI Taxonomy" id="380629"/>
    <lineage>
        <taxon>Bacteria</taxon>
        <taxon>Pseudomonadati</taxon>
        <taxon>Pseudomonadota</taxon>
        <taxon>Gammaproteobacteria</taxon>
        <taxon>Lysobacterales</taxon>
        <taxon>Lysobacteraceae</taxon>
        <taxon>Lysobacter</taxon>
    </lineage>
</organism>
<evidence type="ECO:0000313" key="3">
    <source>
        <dbReference type="Proteomes" id="UP001251524"/>
    </source>
</evidence>
<dbReference type="InterPro" id="IPR011990">
    <property type="entry name" value="TPR-like_helical_dom_sf"/>
</dbReference>
<gene>
    <name evidence="2" type="ORF">J2X06_002887</name>
</gene>
<dbReference type="InterPro" id="IPR052943">
    <property type="entry name" value="TMTC_O-mannosyl-trnsfr"/>
</dbReference>
<sequence>MYQPILDALRRGAAAEALAAAREAVAAQPQDATSHRLLAAALRLDGDREGAIAAIDQAIALAPDDANVHLERAGLLLQERQLDEAQAALARAVGLDPNQFPAYIVQAQLALGRGDLDDAERVVRIASRIAPEHPHVAAVEGTLALRRGDADNALTILSRAAERAPDDMQLRHSLGFAYLAKGHLAFAEQAFRRMLEANPGSRPLRALVADVIRRQGRMAEAADELAPLLEGAGATPALHAVVGEMELAAGRNERALAVLRPAFAAHPSERRVVAAMCETWRRLGAESEARDTLDTALTEHPQAADLWHARLLFEPFAEQGARTVVERWLQAMPDFVPALQAMATIHQQAGESEQAEAIAVRITEIEPGHTQAELRVVDHLLQRDPEAAVTRIEGLIGLAQDENVKRNLRQLLGRALDIAGHPAAATETWTEVHAEHAPQRLPLPPTGTRTGDWPALAPKPEGVNSVLLLWGLPGSLVERVAHTFDLAGMPLRADRFGPQPPNDLFQRYDTITSLDSGSADPQALVAQWREQLPARGIRNGVIFDWLLLWDNALLRALRPQLPEAVLMAVIRDPRDMLLDWLAFGAPAPFALESPVVAARWLAQSLEQVADLQEQDLFPHRVLKLDGIEYTERGIGQAIADALQITIEAAPPVALGPPHFEAGHWRTYAGPLAEAFALLAPVAQRLGYPAA</sequence>
<evidence type="ECO:0000313" key="2">
    <source>
        <dbReference type="EMBL" id="MDR7135678.1"/>
    </source>
</evidence>
<comment type="caution">
    <text evidence="2">The sequence shown here is derived from an EMBL/GenBank/DDBJ whole genome shotgun (WGS) entry which is preliminary data.</text>
</comment>
<keyword evidence="3" id="KW-1185">Reference proteome</keyword>
<accession>A0ABU1WDL8</accession>
<reference evidence="2 3" key="1">
    <citation type="submission" date="2023-07" db="EMBL/GenBank/DDBJ databases">
        <title>Sorghum-associated microbial communities from plants grown in Nebraska, USA.</title>
        <authorList>
            <person name="Schachtman D."/>
        </authorList>
    </citation>
    <scope>NUCLEOTIDE SEQUENCE [LARGE SCALE GENOMIC DNA]</scope>
    <source>
        <strain evidence="2 3">BE198</strain>
    </source>
</reference>
<protein>
    <submittedName>
        <fullName evidence="2">Flp pilus assembly protein TadD</fullName>
    </submittedName>
</protein>
<dbReference type="EMBL" id="JAVDVY010000002">
    <property type="protein sequence ID" value="MDR7135678.1"/>
    <property type="molecule type" value="Genomic_DNA"/>
</dbReference>